<evidence type="ECO:0000259" key="7">
    <source>
        <dbReference type="Pfam" id="PF04321"/>
    </source>
</evidence>
<evidence type="ECO:0000313" key="9">
    <source>
        <dbReference type="Proteomes" id="UP001161704"/>
    </source>
</evidence>
<dbReference type="InterPro" id="IPR036291">
    <property type="entry name" value="NAD(P)-bd_dom_sf"/>
</dbReference>
<evidence type="ECO:0000256" key="4">
    <source>
        <dbReference type="ARBA" id="ARBA00017099"/>
    </source>
</evidence>
<dbReference type="NCBIfam" id="NF007440">
    <property type="entry name" value="PRK09987.1"/>
    <property type="match status" value="1"/>
</dbReference>
<name>A0AA42RCB6_AERCA</name>
<dbReference type="GO" id="GO:0019305">
    <property type="term" value="P:dTDP-rhamnose biosynthetic process"/>
    <property type="evidence" value="ECO:0007669"/>
    <property type="project" value="TreeGrafter"/>
</dbReference>
<dbReference type="GO" id="GO:0005829">
    <property type="term" value="C:cytosol"/>
    <property type="evidence" value="ECO:0007669"/>
    <property type="project" value="TreeGrafter"/>
</dbReference>
<dbReference type="AlphaFoldDB" id="A0AA42RCB6"/>
<dbReference type="NCBIfam" id="TIGR01214">
    <property type="entry name" value="rmlD"/>
    <property type="match status" value="1"/>
</dbReference>
<dbReference type="Gene3D" id="3.40.50.720">
    <property type="entry name" value="NAD(P)-binding Rossmann-like Domain"/>
    <property type="match status" value="1"/>
</dbReference>
<organism evidence="8 9">
    <name type="scientific">Aeromonas caviae</name>
    <name type="common">Aeromonas punctata</name>
    <dbReference type="NCBI Taxonomy" id="648"/>
    <lineage>
        <taxon>Bacteria</taxon>
        <taxon>Pseudomonadati</taxon>
        <taxon>Pseudomonadota</taxon>
        <taxon>Gammaproteobacteria</taxon>
        <taxon>Aeromonadales</taxon>
        <taxon>Aeromonadaceae</taxon>
        <taxon>Aeromonas</taxon>
    </lineage>
</organism>
<dbReference type="InterPro" id="IPR029903">
    <property type="entry name" value="RmlD-like-bd"/>
</dbReference>
<accession>A0AA42RCB6</accession>
<dbReference type="Gene3D" id="3.90.25.10">
    <property type="entry name" value="UDP-galactose 4-epimerase, domain 1"/>
    <property type="match status" value="1"/>
</dbReference>
<comment type="function">
    <text evidence="6">Catalyzes the reduction of dTDP-6-deoxy-L-lyxo-4-hexulose to yield dTDP-L-rhamnose.</text>
</comment>
<dbReference type="PANTHER" id="PTHR10491:SF4">
    <property type="entry name" value="METHIONINE ADENOSYLTRANSFERASE 2 SUBUNIT BETA"/>
    <property type="match status" value="1"/>
</dbReference>
<feature type="domain" description="RmlD-like substrate binding" evidence="7">
    <location>
        <begin position="4"/>
        <end position="272"/>
    </location>
</feature>
<comment type="similarity">
    <text evidence="2 6">Belongs to the dTDP-4-dehydrorhamnose reductase family.</text>
</comment>
<comment type="catalytic activity">
    <reaction evidence="5 6">
        <text>dTDP-beta-L-rhamnose + NADP(+) = dTDP-4-dehydro-beta-L-rhamnose + NADPH + H(+)</text>
        <dbReference type="Rhea" id="RHEA:21796"/>
        <dbReference type="ChEBI" id="CHEBI:15378"/>
        <dbReference type="ChEBI" id="CHEBI:57510"/>
        <dbReference type="ChEBI" id="CHEBI:57783"/>
        <dbReference type="ChEBI" id="CHEBI:58349"/>
        <dbReference type="ChEBI" id="CHEBI:62830"/>
        <dbReference type="EC" id="1.1.1.133"/>
    </reaction>
</comment>
<dbReference type="PANTHER" id="PTHR10491">
    <property type="entry name" value="DTDP-4-DEHYDRORHAMNOSE REDUCTASE"/>
    <property type="match status" value="1"/>
</dbReference>
<keyword evidence="6 8" id="KW-0560">Oxidoreductase</keyword>
<evidence type="ECO:0000256" key="6">
    <source>
        <dbReference type="RuleBase" id="RU364082"/>
    </source>
</evidence>
<dbReference type="GO" id="GO:0008831">
    <property type="term" value="F:dTDP-4-dehydrorhamnose reductase activity"/>
    <property type="evidence" value="ECO:0007669"/>
    <property type="project" value="UniProtKB-EC"/>
</dbReference>
<dbReference type="Pfam" id="PF04321">
    <property type="entry name" value="RmlD_sub_bind"/>
    <property type="match status" value="1"/>
</dbReference>
<dbReference type="Proteomes" id="UP001161704">
    <property type="component" value="Unassembled WGS sequence"/>
</dbReference>
<dbReference type="InterPro" id="IPR005913">
    <property type="entry name" value="dTDP_dehydrorham_reduct"/>
</dbReference>
<dbReference type="RefSeq" id="WP_279983123.1">
    <property type="nucleotide sequence ID" value="NZ_JAOCIZ010000189.1"/>
</dbReference>
<dbReference type="CDD" id="cd05254">
    <property type="entry name" value="dTDP_HR_like_SDR_e"/>
    <property type="match status" value="1"/>
</dbReference>
<keyword evidence="6" id="KW-0521">NADP</keyword>
<comment type="cofactor">
    <cofactor evidence="6">
        <name>Mg(2+)</name>
        <dbReference type="ChEBI" id="CHEBI:18420"/>
    </cofactor>
    <text evidence="6">Binds 1 Mg(2+) ion per monomer.</text>
</comment>
<comment type="pathway">
    <text evidence="1 6">Carbohydrate biosynthesis; dTDP-L-rhamnose biosynthesis.</text>
</comment>
<evidence type="ECO:0000256" key="2">
    <source>
        <dbReference type="ARBA" id="ARBA00010944"/>
    </source>
</evidence>
<evidence type="ECO:0000256" key="1">
    <source>
        <dbReference type="ARBA" id="ARBA00004781"/>
    </source>
</evidence>
<protein>
    <recommendedName>
        <fullName evidence="4 6">dTDP-4-dehydrorhamnose reductase</fullName>
        <ecNumber evidence="3 6">1.1.1.133</ecNumber>
    </recommendedName>
</protein>
<dbReference type="EC" id="1.1.1.133" evidence="3 6"/>
<sequence>MDGESGWHLIAPGRDECSLVDRCALMAFIGLAQPDVIINAGAYTQVDQSESEPELAYQVNAQAVEALAEAARRVGALLVHFSTDYVFDGGGDRPWREEDRPAPLNVYGLSKWQGEQAIQASGCRHLILRTSWLHSPYRHNFVKTMLRLGQEQASLSVVCDQIGAPTSAAMLAKVTLRAIEQTLVNPALCGLYHVTAMGETSWYDYARFIFAEARKWGRELKISELNAVPTHSYPTTAKRPLNSRLDTAKFRSAFGLDLPHWREGVEETLHQLLGTTERYGN</sequence>
<proteinExistence type="inferred from homology"/>
<evidence type="ECO:0000256" key="3">
    <source>
        <dbReference type="ARBA" id="ARBA00012929"/>
    </source>
</evidence>
<evidence type="ECO:0000313" key="8">
    <source>
        <dbReference type="EMBL" id="MDH1507936.1"/>
    </source>
</evidence>
<dbReference type="EMBL" id="JAOCIZ010000189">
    <property type="protein sequence ID" value="MDH1507936.1"/>
    <property type="molecule type" value="Genomic_DNA"/>
</dbReference>
<dbReference type="SUPFAM" id="SSF51735">
    <property type="entry name" value="NAD(P)-binding Rossmann-fold domains"/>
    <property type="match status" value="1"/>
</dbReference>
<evidence type="ECO:0000256" key="5">
    <source>
        <dbReference type="ARBA" id="ARBA00048200"/>
    </source>
</evidence>
<comment type="caution">
    <text evidence="8">The sequence shown here is derived from an EMBL/GenBank/DDBJ whole genome shotgun (WGS) entry which is preliminary data.</text>
</comment>
<gene>
    <name evidence="8" type="primary">rfbD</name>
    <name evidence="8" type="ORF">N5I20_23145</name>
</gene>
<reference evidence="8" key="1">
    <citation type="submission" date="2022-09" db="EMBL/GenBank/DDBJ databases">
        <title>Intensive care unit water sources are persistently colonized with multi-drug resistant bacteria and are the site of extensive horizontal gene transfer of antibiotic resistance genes.</title>
        <authorList>
            <person name="Diorio-Toth L."/>
        </authorList>
    </citation>
    <scope>NUCLEOTIDE SEQUENCE</scope>
    <source>
        <strain evidence="8">GD03710</strain>
    </source>
</reference>